<organism evidence="2 3">
    <name type="scientific">Marilutibacter spongiae</name>
    <dbReference type="NCBI Taxonomy" id="2025720"/>
    <lineage>
        <taxon>Bacteria</taxon>
        <taxon>Pseudomonadati</taxon>
        <taxon>Pseudomonadota</taxon>
        <taxon>Gammaproteobacteria</taxon>
        <taxon>Lysobacterales</taxon>
        <taxon>Lysobacteraceae</taxon>
        <taxon>Marilutibacter</taxon>
    </lineage>
</organism>
<feature type="domain" description="Transposase IS200-like" evidence="1">
    <location>
        <begin position="9"/>
        <end position="124"/>
    </location>
</feature>
<dbReference type="GO" id="GO:0004803">
    <property type="term" value="F:transposase activity"/>
    <property type="evidence" value="ECO:0007669"/>
    <property type="project" value="InterPro"/>
</dbReference>
<dbReference type="PANTHER" id="PTHR34322:SF2">
    <property type="entry name" value="TRANSPOSASE IS200-LIKE DOMAIN-CONTAINING PROTEIN"/>
    <property type="match status" value="1"/>
</dbReference>
<name>A0A7W3TP73_9GAMM</name>
<accession>A0A7W3TP73</accession>
<dbReference type="SMART" id="SM01321">
    <property type="entry name" value="Y1_Tnp"/>
    <property type="match status" value="1"/>
</dbReference>
<dbReference type="AlphaFoldDB" id="A0A7W3TP73"/>
<dbReference type="Pfam" id="PF01797">
    <property type="entry name" value="Y1_Tnp"/>
    <property type="match status" value="1"/>
</dbReference>
<keyword evidence="3" id="KW-1185">Reference proteome</keyword>
<dbReference type="InterPro" id="IPR036515">
    <property type="entry name" value="Transposase_17_sf"/>
</dbReference>
<dbReference type="PANTHER" id="PTHR34322">
    <property type="entry name" value="TRANSPOSASE, Y1_TNP DOMAIN-CONTAINING"/>
    <property type="match status" value="1"/>
</dbReference>
<dbReference type="GO" id="GO:0006313">
    <property type="term" value="P:DNA transposition"/>
    <property type="evidence" value="ECO:0007669"/>
    <property type="project" value="InterPro"/>
</dbReference>
<reference evidence="2 3" key="1">
    <citation type="submission" date="2020-08" db="EMBL/GenBank/DDBJ databases">
        <authorList>
            <person name="Xu S."/>
            <person name="Li A."/>
        </authorList>
    </citation>
    <scope>NUCLEOTIDE SEQUENCE [LARGE SCALE GENOMIC DNA]</scope>
    <source>
        <strain evidence="2 3">119BY6-57</strain>
    </source>
</reference>
<evidence type="ECO:0000313" key="3">
    <source>
        <dbReference type="Proteomes" id="UP000523196"/>
    </source>
</evidence>
<sequence>MPRRARLELPGIPMHITQRGVNRCAIFVDDEDRHHFRRLLRDAAQAQQVAVHAFVLMDNHVHLLLTGKRAGDVSLVMRHVGQSYVQAFNARHGRSGTLWQGRFKSCLVDSDRYLLTVSRYIELNPVRAAMVESPDAYLWSRVPTHLGRTKDPLITLHASYRALADTPEGRASAYRAWLQEGVDPDDLASIRQHLAQERALGDPRFQRMVAEALNRPVTCRPRGRPRTGREET</sequence>
<evidence type="ECO:0000259" key="1">
    <source>
        <dbReference type="SMART" id="SM01321"/>
    </source>
</evidence>
<comment type="caution">
    <text evidence="2">The sequence shown here is derived from an EMBL/GenBank/DDBJ whole genome shotgun (WGS) entry which is preliminary data.</text>
</comment>
<dbReference type="Proteomes" id="UP000523196">
    <property type="component" value="Unassembled WGS sequence"/>
</dbReference>
<dbReference type="EMBL" id="JACHTF010000021">
    <property type="protein sequence ID" value="MBB1061947.1"/>
    <property type="molecule type" value="Genomic_DNA"/>
</dbReference>
<dbReference type="SUPFAM" id="SSF143422">
    <property type="entry name" value="Transposase IS200-like"/>
    <property type="match status" value="1"/>
</dbReference>
<dbReference type="GO" id="GO:0003677">
    <property type="term" value="F:DNA binding"/>
    <property type="evidence" value="ECO:0007669"/>
    <property type="project" value="InterPro"/>
</dbReference>
<proteinExistence type="predicted"/>
<gene>
    <name evidence="2" type="ORF">H4F98_15340</name>
</gene>
<evidence type="ECO:0000313" key="2">
    <source>
        <dbReference type="EMBL" id="MBB1061947.1"/>
    </source>
</evidence>
<dbReference type="RefSeq" id="WP_182688710.1">
    <property type="nucleotide sequence ID" value="NZ_JACHTF010000021.1"/>
</dbReference>
<protein>
    <submittedName>
        <fullName evidence="2">Transposase</fullName>
    </submittedName>
</protein>
<dbReference type="Gene3D" id="3.30.70.1290">
    <property type="entry name" value="Transposase IS200-like"/>
    <property type="match status" value="1"/>
</dbReference>
<dbReference type="InterPro" id="IPR002686">
    <property type="entry name" value="Transposase_17"/>
</dbReference>